<evidence type="ECO:0000313" key="4">
    <source>
        <dbReference type="EMBL" id="CUH82791.1"/>
    </source>
</evidence>
<feature type="chain" id="PRO_5005809988" evidence="2">
    <location>
        <begin position="17"/>
        <end position="689"/>
    </location>
</feature>
<dbReference type="PANTHER" id="PTHR11511:SF5">
    <property type="entry name" value="FAT-BODY PROTEIN 1-RELATED"/>
    <property type="match status" value="1"/>
</dbReference>
<dbReference type="InterPro" id="IPR036697">
    <property type="entry name" value="Hemocyanin_N_sf"/>
</dbReference>
<dbReference type="GO" id="GO:0016491">
    <property type="term" value="F:oxidoreductase activity"/>
    <property type="evidence" value="ECO:0007669"/>
    <property type="project" value="InterPro"/>
</dbReference>
<evidence type="ECO:0000256" key="1">
    <source>
        <dbReference type="ARBA" id="ARBA00009470"/>
    </source>
</evidence>
<proteinExistence type="evidence at transcript level"/>
<dbReference type="PANTHER" id="PTHR11511">
    <property type="entry name" value="LARVAL STORAGE PROTEIN/PHENOLOXIDASE"/>
    <property type="match status" value="1"/>
</dbReference>
<dbReference type="InterPro" id="IPR002227">
    <property type="entry name" value="Tyrosinase_Cu-bd"/>
</dbReference>
<dbReference type="PROSITE" id="PS00210">
    <property type="entry name" value="HEMOCYANIN_2"/>
    <property type="match status" value="1"/>
</dbReference>
<gene>
    <name evidence="4" type="primary">Hc1</name>
</gene>
<dbReference type="PROSITE" id="PS00498">
    <property type="entry name" value="TYROSINASE_2"/>
    <property type="match status" value="1"/>
</dbReference>
<protein>
    <submittedName>
        <fullName evidence="4">Hemocyanin 1</fullName>
    </submittedName>
</protein>
<accession>A0A0M7BHC4</accession>
<evidence type="ECO:0000256" key="2">
    <source>
        <dbReference type="SAM" id="SignalP"/>
    </source>
</evidence>
<dbReference type="InterPro" id="IPR014756">
    <property type="entry name" value="Ig_E-set"/>
</dbReference>
<dbReference type="InterPro" id="IPR037020">
    <property type="entry name" value="Hemocyanin_C_sf"/>
</dbReference>
<evidence type="ECO:0000259" key="3">
    <source>
        <dbReference type="PROSITE" id="PS00498"/>
    </source>
</evidence>
<dbReference type="AlphaFoldDB" id="A0A0M7BHC4"/>
<dbReference type="EMBL" id="LN879386">
    <property type="protein sequence ID" value="CUH82791.1"/>
    <property type="molecule type" value="mRNA"/>
</dbReference>
<dbReference type="Gene3D" id="1.10.1280.10">
    <property type="entry name" value="Di-copper center containing domain from catechol oxidase"/>
    <property type="match status" value="1"/>
</dbReference>
<sequence>MKVLLTLLCLCAASQAWPQIWGSKSSKEIDSVTMLQKQQSILHLLEHLYEDIHDASQKKLAHDYKPSEHEDKFYHPEEMKEFMEYYEHHEMLERGHHFTLFDPHHREGMIKLFKMLMNAKDWDTLHACMCWARAHVNEGQFSYALTVVVTHRPDLKGIKLPAPYEINPHLFVPSSVIQAAYSAKMKQESITIPMGFTGTKKNPEQRVAYFGEDFGLNSHHYYWHIDFPFWWREEFGPVMDRKGELFYYMHHQLTARFDAERLSNHLPIVEPLDWETPIKEGFSPRTTYRKEGEFPSRPDDMHFHDLPFLTRRDMTNFEFRVRDAIAHGYAVDDHGHKVPLNETDGINVLGAMIESSEHSVNKHFYGALHNYGHVMLGKVTDPDGKFGLPPSVMEHFETATRDPAFFRLHKYIDSLFKEHKDFLHEYTEAEIGLPGVHVEDIKITDVERADHPNELVTFFDHFDIHLDNALYHKADQKDTDIKAEGVHLNHDDFTYTFTIKSDSAHTAAVRIFMAPKYDSNDEEIDLDHQRWMMIEMDKFVVHLKSGVNKVERSSKQSSVTAADPVHFHDLLKETDEAIKKKDDKYFHHDHRHCGIPQRLLLPKGTELGMEFDLYVVVSDYTHEPDKEDLDSEFGGTHSYCGRLGGKYPDDHAMGFPFDRPIHDGRKFVSHDNIGHLVVKIKHDPKIHTH</sequence>
<dbReference type="PRINTS" id="PR00187">
    <property type="entry name" value="HAEMOCYANIN"/>
</dbReference>
<dbReference type="Gene3D" id="2.60.40.1520">
    <property type="entry name" value="Hemocyanin, C-terminal domain"/>
    <property type="match status" value="1"/>
</dbReference>
<dbReference type="SMR" id="A0A0M7BHC4"/>
<dbReference type="Pfam" id="PF00372">
    <property type="entry name" value="Hemocyanin_M"/>
    <property type="match status" value="1"/>
</dbReference>
<feature type="signal peptide" evidence="2">
    <location>
        <begin position="1"/>
        <end position="16"/>
    </location>
</feature>
<dbReference type="Pfam" id="PF03723">
    <property type="entry name" value="Hemocyanin_C"/>
    <property type="match status" value="1"/>
</dbReference>
<reference evidence="4" key="1">
    <citation type="journal article" date="2016" name="J. Comp. Physiol. B">
        <title>Identification and characterisation of hemocyanin of the fish louse Argulus (Crustacea: Branchiura).</title>
        <authorList>
            <person name="Pinnow P."/>
            <person name="Fabrizius A."/>
            <person name="Pick C."/>
            <person name="Burmester T."/>
        </authorList>
    </citation>
    <scope>NUCLEOTIDE SEQUENCE</scope>
    <source>
        <tissue evidence="4">Whole organism</tissue>
    </source>
</reference>
<keyword evidence="2" id="KW-0732">Signal</keyword>
<feature type="domain" description="Tyrosinase copper-binding" evidence="3">
    <location>
        <begin position="402"/>
        <end position="413"/>
    </location>
</feature>
<dbReference type="SUPFAM" id="SSF81296">
    <property type="entry name" value="E set domains"/>
    <property type="match status" value="1"/>
</dbReference>
<dbReference type="InterPro" id="IPR008922">
    <property type="entry name" value="Di-copper_centre_dom_sf"/>
</dbReference>
<dbReference type="InterPro" id="IPR005204">
    <property type="entry name" value="Hemocyanin_N"/>
</dbReference>
<dbReference type="Pfam" id="PF03722">
    <property type="entry name" value="Hemocyanin_N"/>
    <property type="match status" value="1"/>
</dbReference>
<dbReference type="InterPro" id="IPR013788">
    <property type="entry name" value="Hemocyanin/hexamerin"/>
</dbReference>
<name>A0A0M7BHC4_9CRUS</name>
<dbReference type="InterPro" id="IPR000896">
    <property type="entry name" value="Hemocyanin/hexamerin_mid_dom"/>
</dbReference>
<organism evidence="4">
    <name type="scientific">Argulus foliaceus</name>
    <dbReference type="NCBI Taxonomy" id="509924"/>
    <lineage>
        <taxon>Eukaryota</taxon>
        <taxon>Metazoa</taxon>
        <taxon>Ecdysozoa</taxon>
        <taxon>Arthropoda</taxon>
        <taxon>Crustacea</taxon>
        <taxon>Oligostraca</taxon>
        <taxon>Ichthyostraca</taxon>
        <taxon>Branchiura</taxon>
        <taxon>Arguloida</taxon>
        <taxon>Argulidae</taxon>
        <taxon>Argulus</taxon>
    </lineage>
</organism>
<dbReference type="SUPFAM" id="SSF48050">
    <property type="entry name" value="Hemocyanin, N-terminal domain"/>
    <property type="match status" value="1"/>
</dbReference>
<dbReference type="InterPro" id="IPR005203">
    <property type="entry name" value="Hemocyanin_C"/>
</dbReference>
<dbReference type="Gene3D" id="1.20.1370.10">
    <property type="entry name" value="Hemocyanin, N-terminal domain"/>
    <property type="match status" value="1"/>
</dbReference>
<dbReference type="SUPFAM" id="SSF48056">
    <property type="entry name" value="Di-copper centre-containing domain"/>
    <property type="match status" value="1"/>
</dbReference>
<comment type="similarity">
    <text evidence="1">Belongs to the tyrosinase family. Hemocyanin subfamily.</text>
</comment>